<dbReference type="HOGENOM" id="CLU_1080283_0_0_11"/>
<dbReference type="Proteomes" id="UP000062973">
    <property type="component" value="Chromosome"/>
</dbReference>
<evidence type="ECO:0000313" key="3">
    <source>
        <dbReference type="EMBL" id="AIJ23319.1"/>
    </source>
</evidence>
<dbReference type="PANTHER" id="PTHR34075:SF5">
    <property type="entry name" value="BLR3430 PROTEIN"/>
    <property type="match status" value="1"/>
</dbReference>
<sequence>MGRPMTPKVFPGVPADLVEVVERHGRVVAAGDNRAVLADFRPDRIGQLIASPSLPESLTSAELLDLRPEEGGLFAARIRYTAADGGQTVLRSRWIRLPEGWRVTEVRNLPATAPRMTTAGPAEDGSDTPHWEGLRAGEVRVPRCDGCATWIWPYRPICPRCHGFELSWVAVEPTGTVYSWTRTWQPFAPEFSGHLPFVTVLAELPQAGGRRLLGILLDADGVDPLVGEPVRAEIEGAADSGWPVLRWRLDRREVRQG</sequence>
<protein>
    <recommendedName>
        <fullName evidence="5">DUF35 domain-containing protein</fullName>
    </recommendedName>
</protein>
<feature type="domain" description="ChsH2 C-terminal OB-fold" evidence="1">
    <location>
        <begin position="168"/>
        <end position="234"/>
    </location>
</feature>
<evidence type="ECO:0000259" key="2">
    <source>
        <dbReference type="Pfam" id="PF12172"/>
    </source>
</evidence>
<feature type="domain" description="ChsH2 rubredoxin-like zinc ribbon" evidence="2">
    <location>
        <begin position="131"/>
        <end position="166"/>
    </location>
</feature>
<reference evidence="3 4" key="1">
    <citation type="submission" date="2014-07" db="EMBL/GenBank/DDBJ databases">
        <title>Whole Genome Sequence of the Amycolatopsis methanolica 239.</title>
        <authorList>
            <person name="Tang B."/>
        </authorList>
    </citation>
    <scope>NUCLEOTIDE SEQUENCE [LARGE SCALE GENOMIC DNA]</scope>
    <source>
        <strain evidence="3 4">239</strain>
    </source>
</reference>
<keyword evidence="4" id="KW-1185">Reference proteome</keyword>
<dbReference type="Gene3D" id="6.10.30.10">
    <property type="match status" value="1"/>
</dbReference>
<dbReference type="eggNOG" id="COG1545">
    <property type="taxonomic scope" value="Bacteria"/>
</dbReference>
<organism evidence="3 4">
    <name type="scientific">Amycolatopsis methanolica 239</name>
    <dbReference type="NCBI Taxonomy" id="1068978"/>
    <lineage>
        <taxon>Bacteria</taxon>
        <taxon>Bacillati</taxon>
        <taxon>Actinomycetota</taxon>
        <taxon>Actinomycetes</taxon>
        <taxon>Pseudonocardiales</taxon>
        <taxon>Pseudonocardiaceae</taxon>
        <taxon>Amycolatopsis</taxon>
        <taxon>Amycolatopsis methanolica group</taxon>
    </lineage>
</organism>
<dbReference type="STRING" id="1068978.AMETH_3227"/>
<dbReference type="SUPFAM" id="SSF50249">
    <property type="entry name" value="Nucleic acid-binding proteins"/>
    <property type="match status" value="1"/>
</dbReference>
<dbReference type="InterPro" id="IPR022002">
    <property type="entry name" value="ChsH2_Znr"/>
</dbReference>
<dbReference type="InterPro" id="IPR052513">
    <property type="entry name" value="Thioester_dehydratase-like"/>
</dbReference>
<dbReference type="InterPro" id="IPR012340">
    <property type="entry name" value="NA-bd_OB-fold"/>
</dbReference>
<evidence type="ECO:0000313" key="4">
    <source>
        <dbReference type="Proteomes" id="UP000062973"/>
    </source>
</evidence>
<evidence type="ECO:0000259" key="1">
    <source>
        <dbReference type="Pfam" id="PF01796"/>
    </source>
</evidence>
<evidence type="ECO:0008006" key="5">
    <source>
        <dbReference type="Google" id="ProtNLM"/>
    </source>
</evidence>
<dbReference type="Pfam" id="PF01796">
    <property type="entry name" value="OB_ChsH2_C"/>
    <property type="match status" value="1"/>
</dbReference>
<dbReference type="AlphaFoldDB" id="A0A076MRN7"/>
<dbReference type="EMBL" id="CP009110">
    <property type="protein sequence ID" value="AIJ23319.1"/>
    <property type="molecule type" value="Genomic_DNA"/>
</dbReference>
<proteinExistence type="predicted"/>
<dbReference type="Pfam" id="PF12172">
    <property type="entry name" value="zf-ChsH2"/>
    <property type="match status" value="1"/>
</dbReference>
<dbReference type="InterPro" id="IPR002878">
    <property type="entry name" value="ChsH2_C"/>
</dbReference>
<dbReference type="PATRIC" id="fig|1068978.7.peg.3445"/>
<dbReference type="KEGG" id="amq:AMETH_3227"/>
<dbReference type="PANTHER" id="PTHR34075">
    <property type="entry name" value="BLR3430 PROTEIN"/>
    <property type="match status" value="1"/>
</dbReference>
<name>A0A076MRN7_AMYME</name>
<accession>A0A076MRN7</accession>
<gene>
    <name evidence="3" type="ORF">AMETH_3227</name>
</gene>